<name>A0A2U2HDT2_9BURK</name>
<dbReference type="Proteomes" id="UP000241421">
    <property type="component" value="Unassembled WGS sequence"/>
</dbReference>
<dbReference type="SMART" id="SM00226">
    <property type="entry name" value="LMWPc"/>
    <property type="match status" value="1"/>
</dbReference>
<comment type="caution">
    <text evidence="3">The sequence shown here is derived from an EMBL/GenBank/DDBJ whole genome shotgun (WGS) entry which is preliminary data.</text>
</comment>
<keyword evidence="4" id="KW-1185">Reference proteome</keyword>
<evidence type="ECO:0000256" key="1">
    <source>
        <dbReference type="ARBA" id="ARBA00022849"/>
    </source>
</evidence>
<dbReference type="AlphaFoldDB" id="A0A2U2HDT2"/>
<dbReference type="InterPro" id="IPR023485">
    <property type="entry name" value="Ptyr_pPase"/>
</dbReference>
<protein>
    <submittedName>
        <fullName evidence="3">Arsenate reductase ArsC</fullName>
    </submittedName>
</protein>
<reference evidence="3 4" key="1">
    <citation type="submission" date="2018-04" db="EMBL/GenBank/DDBJ databases">
        <title>Massilia violaceinigra sp. nov., a novel purple-pigmented bacterium isolated from Tianshan glacier, Xinjiang, China.</title>
        <authorList>
            <person name="Wang H."/>
        </authorList>
    </citation>
    <scope>NUCLEOTIDE SEQUENCE [LARGE SCALE GENOMIC DNA]</scope>
    <source>
        <strain evidence="3 4">B448-2</strain>
    </source>
</reference>
<dbReference type="InterPro" id="IPR036196">
    <property type="entry name" value="Ptyr_pPase_sf"/>
</dbReference>
<feature type="domain" description="Phosphotyrosine protein phosphatase I" evidence="2">
    <location>
        <begin position="6"/>
        <end position="144"/>
    </location>
</feature>
<dbReference type="RefSeq" id="WP_106760025.1">
    <property type="nucleotide sequence ID" value="NZ_PXWF02000313.1"/>
</dbReference>
<dbReference type="SUPFAM" id="SSF52788">
    <property type="entry name" value="Phosphotyrosine protein phosphatases I"/>
    <property type="match status" value="1"/>
</dbReference>
<dbReference type="PANTHER" id="PTHR43428:SF1">
    <property type="entry name" value="ARSENATE REDUCTASE"/>
    <property type="match status" value="1"/>
</dbReference>
<dbReference type="Gene3D" id="3.40.50.2300">
    <property type="match status" value="1"/>
</dbReference>
<dbReference type="Pfam" id="PF01451">
    <property type="entry name" value="LMWPc"/>
    <property type="match status" value="1"/>
</dbReference>
<keyword evidence="1" id="KW-0059">Arsenical resistance</keyword>
<dbReference type="EMBL" id="PXWF02000313">
    <property type="protein sequence ID" value="PWF41312.1"/>
    <property type="molecule type" value="Genomic_DNA"/>
</dbReference>
<dbReference type="CDD" id="cd16345">
    <property type="entry name" value="LMWP_ArsC"/>
    <property type="match status" value="1"/>
</dbReference>
<accession>A0A2U2HDT2</accession>
<organism evidence="3 4">
    <name type="scientific">Massilia glaciei</name>
    <dbReference type="NCBI Taxonomy" id="1524097"/>
    <lineage>
        <taxon>Bacteria</taxon>
        <taxon>Pseudomonadati</taxon>
        <taxon>Pseudomonadota</taxon>
        <taxon>Betaproteobacteria</taxon>
        <taxon>Burkholderiales</taxon>
        <taxon>Oxalobacteraceae</taxon>
        <taxon>Telluria group</taxon>
        <taxon>Massilia</taxon>
    </lineage>
</organism>
<evidence type="ECO:0000259" key="2">
    <source>
        <dbReference type="SMART" id="SM00226"/>
    </source>
</evidence>
<dbReference type="PANTHER" id="PTHR43428">
    <property type="entry name" value="ARSENATE REDUCTASE"/>
    <property type="match status" value="1"/>
</dbReference>
<sequence>MNEKTYNVLFLCTGNSARSIMAEAMLDVAGRGRFRAYSAGSHPTGEVHAFALEQITTLGYPIDNLRSKSWNEFAAPEAPRMDFVITVCDRAAGEACPFWPGQPITAHWGFQDPAAATGSGADIHHAFARICREIKTRLDIFQSLPIEKLDKLALKREMDRIGMTAP</sequence>
<proteinExistence type="predicted"/>
<gene>
    <name evidence="3" type="ORF">C7C56_024795</name>
</gene>
<evidence type="ECO:0000313" key="4">
    <source>
        <dbReference type="Proteomes" id="UP000241421"/>
    </source>
</evidence>
<dbReference type="OrthoDB" id="9793058at2"/>
<evidence type="ECO:0000313" key="3">
    <source>
        <dbReference type="EMBL" id="PWF41312.1"/>
    </source>
</evidence>
<dbReference type="GO" id="GO:0046685">
    <property type="term" value="P:response to arsenic-containing substance"/>
    <property type="evidence" value="ECO:0007669"/>
    <property type="project" value="UniProtKB-KW"/>
</dbReference>